<evidence type="ECO:0000313" key="1">
    <source>
        <dbReference type="EMBL" id="AZB73457.1"/>
    </source>
</evidence>
<reference evidence="1 2" key="1">
    <citation type="journal article" date="2018" name="Sci. Rep.">
        <title>Genome Features and Biochemical Characteristics of a Robust, Fast Growing and Naturally Transformable Cyanobacterium Synechococcus elongatus PCC 11801 Isolated from India.</title>
        <authorList>
            <person name="Jaiswal D."/>
            <person name="Sengupta A."/>
            <person name="Sohoni S."/>
            <person name="Sengupta S."/>
            <person name="Phadnavis A.G."/>
            <person name="Pakrasi H.B."/>
            <person name="Wangikar P.P."/>
        </authorList>
    </citation>
    <scope>NUCLEOTIDE SEQUENCE [LARGE SCALE GENOMIC DNA]</scope>
    <source>
        <strain evidence="1 2">PCC 11801</strain>
    </source>
</reference>
<organism evidence="1 2">
    <name type="scientific">Synechococcus elongatus PCC 11801</name>
    <dbReference type="NCBI Taxonomy" id="2219813"/>
    <lineage>
        <taxon>Bacteria</taxon>
        <taxon>Bacillati</taxon>
        <taxon>Cyanobacteriota</taxon>
        <taxon>Cyanophyceae</taxon>
        <taxon>Synechococcales</taxon>
        <taxon>Synechococcaceae</taxon>
        <taxon>Synechococcus</taxon>
    </lineage>
</organism>
<proteinExistence type="predicted"/>
<dbReference type="EMBL" id="CP030139">
    <property type="protein sequence ID" value="AZB73457.1"/>
    <property type="molecule type" value="Genomic_DNA"/>
</dbReference>
<dbReference type="Proteomes" id="UP000267249">
    <property type="component" value="Chromosome"/>
</dbReference>
<accession>A0AAN1QQF2</accession>
<sequence>MFSPTTGWSLAFPWKDYLCQPLFQRDRNAILNPVRYWRCYRQRYLEQCYRLPALSPHQPPTGEDS</sequence>
<gene>
    <name evidence="1" type="ORF">DOP62_12720</name>
</gene>
<protein>
    <submittedName>
        <fullName evidence="1">Uncharacterized protein</fullName>
    </submittedName>
</protein>
<dbReference type="RefSeq" id="WP_208674323.1">
    <property type="nucleotide sequence ID" value="NZ_CP030139.2"/>
</dbReference>
<evidence type="ECO:0000313" key="2">
    <source>
        <dbReference type="Proteomes" id="UP000267249"/>
    </source>
</evidence>
<name>A0AAN1QQF2_SYNEL</name>
<dbReference type="AlphaFoldDB" id="A0AAN1QQF2"/>